<evidence type="ECO:0000313" key="2">
    <source>
        <dbReference type="EMBL" id="KAK2031022.1"/>
    </source>
</evidence>
<organism evidence="2 3">
    <name type="scientific">Colletotrichum zoysiae</name>
    <dbReference type="NCBI Taxonomy" id="1216348"/>
    <lineage>
        <taxon>Eukaryota</taxon>
        <taxon>Fungi</taxon>
        <taxon>Dikarya</taxon>
        <taxon>Ascomycota</taxon>
        <taxon>Pezizomycotina</taxon>
        <taxon>Sordariomycetes</taxon>
        <taxon>Hypocreomycetidae</taxon>
        <taxon>Glomerellales</taxon>
        <taxon>Glomerellaceae</taxon>
        <taxon>Colletotrichum</taxon>
        <taxon>Colletotrichum graminicola species complex</taxon>
    </lineage>
</organism>
<evidence type="ECO:0000256" key="1">
    <source>
        <dbReference type="SAM" id="MobiDB-lite"/>
    </source>
</evidence>
<gene>
    <name evidence="2" type="ORF">LX32DRAFT_637531</name>
</gene>
<sequence length="113" mass="11978">MGSVREVGVRSTLDAGVTSSSKKGATCPPLPAEPKNANSFASHCNPRWFRTGRSGNPRPPSPVPVALEYVCAPAKSWFSPFRPARTETVPCSSSPDTWTSRRPLGTSPPGVPT</sequence>
<feature type="region of interest" description="Disordered" evidence="1">
    <location>
        <begin position="1"/>
        <end position="61"/>
    </location>
</feature>
<accession>A0AAD9HMJ6</accession>
<feature type="region of interest" description="Disordered" evidence="1">
    <location>
        <begin position="85"/>
        <end position="113"/>
    </location>
</feature>
<feature type="compositionally biased region" description="Polar residues" evidence="1">
    <location>
        <begin position="89"/>
        <end position="100"/>
    </location>
</feature>
<dbReference type="EMBL" id="MU842844">
    <property type="protein sequence ID" value="KAK2031022.1"/>
    <property type="molecule type" value="Genomic_DNA"/>
</dbReference>
<dbReference type="AlphaFoldDB" id="A0AAD9HMJ6"/>
<evidence type="ECO:0000313" key="3">
    <source>
        <dbReference type="Proteomes" id="UP001232148"/>
    </source>
</evidence>
<proteinExistence type="predicted"/>
<protein>
    <submittedName>
        <fullName evidence="2">Uncharacterized protein</fullName>
    </submittedName>
</protein>
<dbReference type="Proteomes" id="UP001232148">
    <property type="component" value="Unassembled WGS sequence"/>
</dbReference>
<reference evidence="2" key="1">
    <citation type="submission" date="2021-06" db="EMBL/GenBank/DDBJ databases">
        <title>Comparative genomics, transcriptomics and evolutionary studies reveal genomic signatures of adaptation to plant cell wall in hemibiotrophic fungi.</title>
        <authorList>
            <consortium name="DOE Joint Genome Institute"/>
            <person name="Baroncelli R."/>
            <person name="Diaz J.F."/>
            <person name="Benocci T."/>
            <person name="Peng M."/>
            <person name="Battaglia E."/>
            <person name="Haridas S."/>
            <person name="Andreopoulos W."/>
            <person name="Labutti K."/>
            <person name="Pangilinan J."/>
            <person name="Floch G.L."/>
            <person name="Makela M.R."/>
            <person name="Henrissat B."/>
            <person name="Grigoriev I.V."/>
            <person name="Crouch J.A."/>
            <person name="De Vries R.P."/>
            <person name="Sukno S.A."/>
            <person name="Thon M.R."/>
        </authorList>
    </citation>
    <scope>NUCLEOTIDE SEQUENCE</scope>
    <source>
        <strain evidence="2">MAFF235873</strain>
    </source>
</reference>
<name>A0AAD9HMJ6_9PEZI</name>
<comment type="caution">
    <text evidence="2">The sequence shown here is derived from an EMBL/GenBank/DDBJ whole genome shotgun (WGS) entry which is preliminary data.</text>
</comment>
<keyword evidence="3" id="KW-1185">Reference proteome</keyword>